<evidence type="ECO:0000259" key="2">
    <source>
        <dbReference type="Pfam" id="PF01590"/>
    </source>
</evidence>
<gene>
    <name evidence="4" type="ORF">GCM10010136_16820</name>
</gene>
<dbReference type="Pfam" id="PF01590">
    <property type="entry name" value="GAF"/>
    <property type="match status" value="1"/>
</dbReference>
<dbReference type="Gene3D" id="1.10.10.60">
    <property type="entry name" value="Homeodomain-like"/>
    <property type="match status" value="1"/>
</dbReference>
<name>A0A8J3GH87_9HYPH</name>
<evidence type="ECO:0000313" key="4">
    <source>
        <dbReference type="EMBL" id="GHC70479.1"/>
    </source>
</evidence>
<dbReference type="Proteomes" id="UP000641137">
    <property type="component" value="Unassembled WGS sequence"/>
</dbReference>
<dbReference type="InterPro" id="IPR003018">
    <property type="entry name" value="GAF"/>
</dbReference>
<dbReference type="PRINTS" id="PR01590">
    <property type="entry name" value="HTHFIS"/>
</dbReference>
<feature type="region of interest" description="Disordered" evidence="1">
    <location>
        <begin position="34"/>
        <end position="54"/>
    </location>
</feature>
<proteinExistence type="predicted"/>
<accession>A0A8J3GH87</accession>
<dbReference type="InterPro" id="IPR009057">
    <property type="entry name" value="Homeodomain-like_sf"/>
</dbReference>
<dbReference type="RefSeq" id="WP_189489562.1">
    <property type="nucleotide sequence ID" value="NZ_BMZO01000005.1"/>
</dbReference>
<reference evidence="4" key="2">
    <citation type="submission" date="2020-09" db="EMBL/GenBank/DDBJ databases">
        <authorList>
            <person name="Sun Q."/>
            <person name="Kim S."/>
        </authorList>
    </citation>
    <scope>NUCLEOTIDE SEQUENCE</scope>
    <source>
        <strain evidence="4">KCTC 42097</strain>
    </source>
</reference>
<dbReference type="SUPFAM" id="SSF55781">
    <property type="entry name" value="GAF domain-like"/>
    <property type="match status" value="1"/>
</dbReference>
<evidence type="ECO:0000256" key="1">
    <source>
        <dbReference type="SAM" id="MobiDB-lite"/>
    </source>
</evidence>
<dbReference type="InterPro" id="IPR002197">
    <property type="entry name" value="HTH_Fis"/>
</dbReference>
<feature type="compositionally biased region" description="Basic and acidic residues" evidence="1">
    <location>
        <begin position="37"/>
        <end position="54"/>
    </location>
</feature>
<dbReference type="Pfam" id="PF02954">
    <property type="entry name" value="HTH_8"/>
    <property type="match status" value="1"/>
</dbReference>
<protein>
    <submittedName>
        <fullName evidence="4">Transcriptional regulator</fullName>
    </submittedName>
</protein>
<comment type="caution">
    <text evidence="4">The sequence shown here is derived from an EMBL/GenBank/DDBJ whole genome shotgun (WGS) entry which is preliminary data.</text>
</comment>
<dbReference type="GO" id="GO:0043565">
    <property type="term" value="F:sequence-specific DNA binding"/>
    <property type="evidence" value="ECO:0007669"/>
    <property type="project" value="InterPro"/>
</dbReference>
<reference evidence="4" key="1">
    <citation type="journal article" date="2014" name="Int. J. Syst. Evol. Microbiol.">
        <title>Complete genome sequence of Corynebacterium casei LMG S-19264T (=DSM 44701T), isolated from a smear-ripened cheese.</title>
        <authorList>
            <consortium name="US DOE Joint Genome Institute (JGI-PGF)"/>
            <person name="Walter F."/>
            <person name="Albersmeier A."/>
            <person name="Kalinowski J."/>
            <person name="Ruckert C."/>
        </authorList>
    </citation>
    <scope>NUCLEOTIDE SEQUENCE</scope>
    <source>
        <strain evidence="4">KCTC 42097</strain>
    </source>
</reference>
<evidence type="ECO:0000313" key="5">
    <source>
        <dbReference type="Proteomes" id="UP000641137"/>
    </source>
</evidence>
<feature type="domain" description="DNA binding HTH" evidence="3">
    <location>
        <begin position="274"/>
        <end position="314"/>
    </location>
</feature>
<organism evidence="4 5">
    <name type="scientific">Limoniibacter endophyticus</name>
    <dbReference type="NCBI Taxonomy" id="1565040"/>
    <lineage>
        <taxon>Bacteria</taxon>
        <taxon>Pseudomonadati</taxon>
        <taxon>Pseudomonadota</taxon>
        <taxon>Alphaproteobacteria</taxon>
        <taxon>Hyphomicrobiales</taxon>
        <taxon>Bartonellaceae</taxon>
        <taxon>Limoniibacter</taxon>
    </lineage>
</organism>
<feature type="domain" description="GAF" evidence="2">
    <location>
        <begin position="62"/>
        <end position="197"/>
    </location>
</feature>
<dbReference type="InterPro" id="IPR029016">
    <property type="entry name" value="GAF-like_dom_sf"/>
</dbReference>
<dbReference type="Gene3D" id="3.30.450.40">
    <property type="match status" value="1"/>
</dbReference>
<keyword evidence="5" id="KW-1185">Reference proteome</keyword>
<sequence>MDHHHAGRVEAALSAGGAARSALVASWQRSASLHHLRPGEHRPPNRVDDRTLSRHREGSSHLLSVVQPNLDHLYAAVGNSGCCVLLADKDGILIERRGAIADDETFEGWGLWTGTVWDERSEGTNGIGTCLAEGRALTVYRDEHFFTRNIGLSCTTAPIHDEHGQLIAALDVSSCRNDLTRDVMRLIAMAVTDAARRIETENFRRAFSKARIVIVGEESSLGPARLIAVDQDDLVIGATRAARQFLSLSSEQMRIPLPASDLLADRRDLAQSGLEKAERSALQRALARAGGNVSAAASQLGISRATLHRKMKRLALRHRVP</sequence>
<evidence type="ECO:0000259" key="3">
    <source>
        <dbReference type="Pfam" id="PF02954"/>
    </source>
</evidence>
<dbReference type="EMBL" id="BMZO01000005">
    <property type="protein sequence ID" value="GHC70479.1"/>
    <property type="molecule type" value="Genomic_DNA"/>
</dbReference>
<dbReference type="SUPFAM" id="SSF46689">
    <property type="entry name" value="Homeodomain-like"/>
    <property type="match status" value="1"/>
</dbReference>
<dbReference type="AlphaFoldDB" id="A0A8J3GH87"/>